<gene>
    <name evidence="1" type="ordered locus">LOC_Os12g08370</name>
</gene>
<accession>Q2QWS5</accession>
<sequence>MDISRINEGYTGCGSVVEMSWHRNGVLLLGAQSWPTCPGITAVGEVGSVLLSRLGWVKGLCHILYDGFHGRGMRRKDVFCRCTFCIMFVWCTPAFPRTGINTLAFGKRKMDTLDVHTGEIQYNLMEHIAQTQEWQQTADTQFANINNMMQSQHDDLQAYFCFQGFNPYQGP</sequence>
<name>Q2QWS5_ORYSJ</name>
<dbReference type="AlphaFoldDB" id="Q2QWS5"/>
<dbReference type="EMBL" id="DP000011">
    <property type="protein sequence ID" value="ABA95982.2"/>
    <property type="molecule type" value="Genomic_DNA"/>
</dbReference>
<reference evidence="1" key="1">
    <citation type="journal article" date="2005" name="BMC Biol.">
        <title>The sequence of rice chromosomes 11 and 12, rich in disease resistance genes and recent gene duplications.</title>
        <authorList>
            <consortium name="The rice chromosomes 11 and 12 sequencing consortia"/>
        </authorList>
    </citation>
    <scope>NUCLEOTIDE SEQUENCE [LARGE SCALE GENOMIC DNA]</scope>
</reference>
<reference evidence="1" key="3">
    <citation type="submission" date="2006-01" db="EMBL/GenBank/DDBJ databases">
        <authorList>
            <person name="Buell R."/>
        </authorList>
    </citation>
    <scope>NUCLEOTIDE SEQUENCE</scope>
</reference>
<organism evidence="1">
    <name type="scientific">Oryza sativa subsp. japonica</name>
    <name type="common">Rice</name>
    <dbReference type="NCBI Taxonomy" id="39947"/>
    <lineage>
        <taxon>Eukaryota</taxon>
        <taxon>Viridiplantae</taxon>
        <taxon>Streptophyta</taxon>
        <taxon>Embryophyta</taxon>
        <taxon>Tracheophyta</taxon>
        <taxon>Spermatophyta</taxon>
        <taxon>Magnoliopsida</taxon>
        <taxon>Liliopsida</taxon>
        <taxon>Poales</taxon>
        <taxon>Poaceae</taxon>
        <taxon>BOP clade</taxon>
        <taxon>Oryzoideae</taxon>
        <taxon>Oryzeae</taxon>
        <taxon>Oryzinae</taxon>
        <taxon>Oryza</taxon>
        <taxon>Oryza sativa</taxon>
    </lineage>
</organism>
<evidence type="ECO:0000313" key="1">
    <source>
        <dbReference type="EMBL" id="ABA95982.2"/>
    </source>
</evidence>
<reference evidence="1" key="2">
    <citation type="submission" date="2005-04" db="EMBL/GenBank/DDBJ databases">
        <authorList>
            <person name="Buell C.R."/>
            <person name="Wing R.A."/>
            <person name="McCombie W.A."/>
            <person name="Ouyang S."/>
        </authorList>
    </citation>
    <scope>NUCLEOTIDE SEQUENCE</scope>
</reference>
<protein>
    <submittedName>
        <fullName evidence="1">Retrotransposon protein, putative, unclassified</fullName>
    </submittedName>
</protein>
<proteinExistence type="predicted"/>